<dbReference type="AlphaFoldDB" id="A0A9N8KIC3"/>
<dbReference type="PANTHER" id="PTHR17630:SF44">
    <property type="entry name" value="PROTEIN AIM2"/>
    <property type="match status" value="1"/>
</dbReference>
<accession>A0A9N8KIC3</accession>
<dbReference type="SUPFAM" id="SSF53474">
    <property type="entry name" value="alpha/beta-Hydrolases"/>
    <property type="match status" value="1"/>
</dbReference>
<dbReference type="OrthoDB" id="1393670at2759"/>
<keyword evidence="3" id="KW-1185">Reference proteome</keyword>
<dbReference type="Gene3D" id="3.40.50.1820">
    <property type="entry name" value="alpha/beta hydrolase"/>
    <property type="match status" value="1"/>
</dbReference>
<feature type="non-terminal residue" evidence="2">
    <location>
        <position position="1"/>
    </location>
</feature>
<evidence type="ECO:0000259" key="1">
    <source>
        <dbReference type="Pfam" id="PF01738"/>
    </source>
</evidence>
<feature type="domain" description="Dienelactone hydrolase" evidence="1">
    <location>
        <begin position="37"/>
        <end position="256"/>
    </location>
</feature>
<gene>
    <name evidence="2" type="ORF">AWRI4620_LOCUS5699</name>
</gene>
<proteinExistence type="predicted"/>
<dbReference type="PANTHER" id="PTHR17630">
    <property type="entry name" value="DIENELACTONE HYDROLASE"/>
    <property type="match status" value="1"/>
</dbReference>
<evidence type="ECO:0000313" key="3">
    <source>
        <dbReference type="Proteomes" id="UP000745764"/>
    </source>
</evidence>
<comment type="caution">
    <text evidence="2">The sequence shown here is derived from an EMBL/GenBank/DDBJ whole genome shotgun (WGS) entry which is preliminary data.</text>
</comment>
<sequence length="261" mass="29108">MSNSSDQVLAKPADLCCLKGSFYSGEPQGRTEQINGIDTYIATPDPKTANGNVLLYFPDAFGLHTNSHLLMDAYASCGYLTLGVDYFLGDAVSKYTMTPLNDPNFDLKAWSEKHLKSSEEVASRWATNVMEKYGKSKAAKFACVGYWSVSGLEFLPIWGARIVCQQLSRDGVCKVGAMAHPSFMNESHVSGVDDSLFQPEQRARTVEILTQGEKSFNMQIYSDVSHGFATRGNLSDPYERWAKEQCFKSFVDWLDHWLSKS</sequence>
<evidence type="ECO:0000313" key="2">
    <source>
        <dbReference type="EMBL" id="CAD0111444.1"/>
    </source>
</evidence>
<dbReference type="InterPro" id="IPR002925">
    <property type="entry name" value="Dienelactn_hydro"/>
</dbReference>
<dbReference type="Proteomes" id="UP000745764">
    <property type="component" value="Unassembled WGS sequence"/>
</dbReference>
<dbReference type="GO" id="GO:0016787">
    <property type="term" value="F:hydrolase activity"/>
    <property type="evidence" value="ECO:0007669"/>
    <property type="project" value="InterPro"/>
</dbReference>
<name>A0A9N8KIC3_9PEZI</name>
<protein>
    <recommendedName>
        <fullName evidence="1">Dienelactone hydrolase domain-containing protein</fullName>
    </recommendedName>
</protein>
<dbReference type="Pfam" id="PF01738">
    <property type="entry name" value="DLH"/>
    <property type="match status" value="1"/>
</dbReference>
<dbReference type="EMBL" id="CAINUL010000009">
    <property type="protein sequence ID" value="CAD0111444.1"/>
    <property type="molecule type" value="Genomic_DNA"/>
</dbReference>
<dbReference type="InterPro" id="IPR029058">
    <property type="entry name" value="AB_hydrolase_fold"/>
</dbReference>
<reference evidence="2" key="1">
    <citation type="submission" date="2020-06" db="EMBL/GenBank/DDBJ databases">
        <authorList>
            <person name="Onetto C."/>
        </authorList>
    </citation>
    <scope>NUCLEOTIDE SEQUENCE</scope>
</reference>
<organism evidence="2 3">
    <name type="scientific">Aureobasidium uvarum</name>
    <dbReference type="NCBI Taxonomy" id="2773716"/>
    <lineage>
        <taxon>Eukaryota</taxon>
        <taxon>Fungi</taxon>
        <taxon>Dikarya</taxon>
        <taxon>Ascomycota</taxon>
        <taxon>Pezizomycotina</taxon>
        <taxon>Dothideomycetes</taxon>
        <taxon>Dothideomycetidae</taxon>
        <taxon>Dothideales</taxon>
        <taxon>Saccotheciaceae</taxon>
        <taxon>Aureobasidium</taxon>
    </lineage>
</organism>